<feature type="domain" description="Peptidase M20 dimerisation" evidence="10">
    <location>
        <begin position="551"/>
        <end position="653"/>
    </location>
</feature>
<proteinExistence type="inferred from homology"/>
<dbReference type="InterPro" id="IPR036259">
    <property type="entry name" value="MFS_trans_sf"/>
</dbReference>
<feature type="transmembrane region" description="Helical" evidence="9">
    <location>
        <begin position="276"/>
        <end position="295"/>
    </location>
</feature>
<keyword evidence="5" id="KW-0378">Hydrolase</keyword>
<dbReference type="SUPFAM" id="SSF53187">
    <property type="entry name" value="Zn-dependent exopeptidases"/>
    <property type="match status" value="1"/>
</dbReference>
<feature type="transmembrane region" description="Helical" evidence="9">
    <location>
        <begin position="209"/>
        <end position="229"/>
    </location>
</feature>
<dbReference type="InterPro" id="IPR036264">
    <property type="entry name" value="Bact_exopeptidase_dim_dom"/>
</dbReference>
<comment type="similarity">
    <text evidence="2">Belongs to the peptidase M20A family.</text>
</comment>
<organism evidence="11 12">
    <name type="scientific">Aspergillus parasiticus</name>
    <dbReference type="NCBI Taxonomy" id="5067"/>
    <lineage>
        <taxon>Eukaryota</taxon>
        <taxon>Fungi</taxon>
        <taxon>Dikarya</taxon>
        <taxon>Ascomycota</taxon>
        <taxon>Pezizomycotina</taxon>
        <taxon>Eurotiomycetes</taxon>
        <taxon>Eurotiomycetidae</taxon>
        <taxon>Eurotiales</taxon>
        <taxon>Aspergillaceae</taxon>
        <taxon>Aspergillus</taxon>
        <taxon>Aspergillus subgen. Circumdati</taxon>
    </lineage>
</organism>
<feature type="transmembrane region" description="Helical" evidence="9">
    <location>
        <begin position="301"/>
        <end position="322"/>
    </location>
</feature>
<dbReference type="Gene3D" id="3.30.70.360">
    <property type="match status" value="1"/>
</dbReference>
<accession>A0A5N6D9L7</accession>
<evidence type="ECO:0000256" key="3">
    <source>
        <dbReference type="ARBA" id="ARBA00022448"/>
    </source>
</evidence>
<keyword evidence="6 9" id="KW-1133">Transmembrane helix</keyword>
<dbReference type="OMA" id="CCHAAVI"/>
<dbReference type="InterPro" id="IPR011650">
    <property type="entry name" value="Peptidase_M20_dimer"/>
</dbReference>
<keyword evidence="4 9" id="KW-0812">Transmembrane</keyword>
<protein>
    <submittedName>
        <fullName evidence="11">Major facilitator superfamily domain-containing protein</fullName>
    </submittedName>
</protein>
<dbReference type="GO" id="GO:0016020">
    <property type="term" value="C:membrane"/>
    <property type="evidence" value="ECO:0007669"/>
    <property type="project" value="UniProtKB-SubCell"/>
</dbReference>
<dbReference type="EMBL" id="ML735016">
    <property type="protein sequence ID" value="KAB8201657.1"/>
    <property type="molecule type" value="Genomic_DNA"/>
</dbReference>
<reference evidence="11 12" key="1">
    <citation type="submission" date="2019-04" db="EMBL/GenBank/DDBJ databases">
        <title>Fungal friends and foes A comparative genomics study of 23 Aspergillus species from section Flavi.</title>
        <authorList>
            <consortium name="DOE Joint Genome Institute"/>
            <person name="Kjaerbolling I."/>
            <person name="Vesth T.C."/>
            <person name="Frisvad J.C."/>
            <person name="Nybo J.L."/>
            <person name="Theobald S."/>
            <person name="Kildgaard S."/>
            <person name="Petersen T.I."/>
            <person name="Kuo A."/>
            <person name="Sato A."/>
            <person name="Lyhne E.K."/>
            <person name="Kogle M.E."/>
            <person name="Wiebenga A."/>
            <person name="Kun R.S."/>
            <person name="Lubbers R.J."/>
            <person name="Makela M.R."/>
            <person name="Barry K."/>
            <person name="Chovatia M."/>
            <person name="Clum A."/>
            <person name="Daum C."/>
            <person name="Haridas S."/>
            <person name="He G."/>
            <person name="LaButti K."/>
            <person name="Lipzen A."/>
            <person name="Mondo S."/>
            <person name="Pangilinan J."/>
            <person name="Riley R."/>
            <person name="Salamov A."/>
            <person name="Simmons B.A."/>
            <person name="Magnuson J.K."/>
            <person name="Henrissat B."/>
            <person name="Mortensen U.H."/>
            <person name="Larsen T.O."/>
            <person name="De vries R.P."/>
            <person name="Grigoriev I.V."/>
            <person name="Machida M."/>
            <person name="Baker S.E."/>
            <person name="Andersen M.R."/>
        </authorList>
    </citation>
    <scope>NUCLEOTIDE SEQUENCE [LARGE SCALE GENOMIC DNA]</scope>
    <source>
        <strain evidence="11 12">CBS 117618</strain>
    </source>
</reference>
<dbReference type="Gene3D" id="3.40.630.10">
    <property type="entry name" value="Zn peptidases"/>
    <property type="match status" value="1"/>
</dbReference>
<name>A0A5N6D9L7_ASPPA</name>
<feature type="compositionally biased region" description="Polar residues" evidence="8">
    <location>
        <begin position="12"/>
        <end position="24"/>
    </location>
</feature>
<dbReference type="Gene3D" id="1.20.1250.20">
    <property type="entry name" value="MFS general substrate transporter like domains"/>
    <property type="match status" value="2"/>
</dbReference>
<keyword evidence="12" id="KW-1185">Reference proteome</keyword>
<evidence type="ECO:0000256" key="6">
    <source>
        <dbReference type="ARBA" id="ARBA00022989"/>
    </source>
</evidence>
<dbReference type="PROSITE" id="PS00759">
    <property type="entry name" value="ARGE_DAPE_CPG2_2"/>
    <property type="match status" value="1"/>
</dbReference>
<feature type="region of interest" description="Disordered" evidence="8">
    <location>
        <begin position="1"/>
        <end position="30"/>
    </location>
</feature>
<evidence type="ECO:0000256" key="4">
    <source>
        <dbReference type="ARBA" id="ARBA00022692"/>
    </source>
</evidence>
<evidence type="ECO:0000259" key="10">
    <source>
        <dbReference type="Pfam" id="PF07687"/>
    </source>
</evidence>
<gene>
    <name evidence="11" type="ORF">BDV34DRAFT_237489</name>
</gene>
<feature type="transmembrane region" description="Helical" evidence="9">
    <location>
        <begin position="249"/>
        <end position="267"/>
    </location>
</feature>
<dbReference type="PANTHER" id="PTHR43791">
    <property type="entry name" value="PERMEASE-RELATED"/>
    <property type="match status" value="1"/>
</dbReference>
<dbReference type="CDD" id="cd05652">
    <property type="entry name" value="M20_ArgE_DapE-like_fungal"/>
    <property type="match status" value="1"/>
</dbReference>
<evidence type="ECO:0000256" key="9">
    <source>
        <dbReference type="SAM" id="Phobius"/>
    </source>
</evidence>
<evidence type="ECO:0000256" key="1">
    <source>
        <dbReference type="ARBA" id="ARBA00004141"/>
    </source>
</evidence>
<comment type="subcellular location">
    <subcellularLocation>
        <location evidence="1">Membrane</location>
        <topology evidence="1">Multi-pass membrane protein</topology>
    </subcellularLocation>
</comment>
<keyword evidence="7 9" id="KW-0472">Membrane</keyword>
<dbReference type="Pfam" id="PF07687">
    <property type="entry name" value="M20_dimer"/>
    <property type="match status" value="1"/>
</dbReference>
<dbReference type="Pfam" id="PF01546">
    <property type="entry name" value="Peptidase_M20"/>
    <property type="match status" value="1"/>
</dbReference>
<dbReference type="InterPro" id="IPR002933">
    <property type="entry name" value="Peptidase_M20"/>
</dbReference>
<sequence length="752" mass="81582">MSLGLSEKNDTPDATSTTIKSSDISVEESLGQGRGNVHYVKRTENDSLPEYEGDVIPGYDANLMRARASLSSAEEKKLLRRIDWHLIPLLAIMYMLKSVDFTNVSWGVVLCCHAAVTNRQGLYAVRFFLGLFEAGLWPGMLVQLCYWYRPDEIAPRIVLVTLLVPSTASWLSERERTFVEARLPSNAPRAAEANFNLRELLTTLQNKRIWLFLLCWAFFTVGTTGLTFYQPTVIANLGFTSMGESLLLNIPSAVFAVLLTVVFGILADTGRIPQPAIPLAFMIVIEACYGVLYAFPNTGGVYAATILAGGLSTAWYVMMWPWRVQTTEGATGSAFAIAFANSYGQIGGAVGSQLFNSRYAPRYTTSFGIAMGFVGMAIIMNLITWGFTWKVDVDTRKLKRIRLAAAKQNQAVLDDVDIHAGERRQFNIYAYVGKNRHPDVLVTSHIDTVPPFIPYSLHAPASDKGSFNRTDVVIAGRGTVDAKASVAAIVFAALETLDENPNASIGLLFDVGEENSGVGMKHFSNSELNPTPPTYHTVIFGEPTELSLVAAHKGTLGFKLIAEGKAAHSGYPWLGESAISSLIPVLAYLDTLQDLPTEKGGLLRSETLGKSTLNIGRVHGGIASNVVPAHAEAAVSVRLAAGSPEDTRTIIDRAVAKVTGGDRSVYPDFGDRKAGAPPQYFNVDVDGFEVITVNYGTDAPALKIHDQGTQRVKKYLYGPGSILVAHADNEAITVGELEEAVRGYKRLIAASL</sequence>
<evidence type="ECO:0000256" key="2">
    <source>
        <dbReference type="ARBA" id="ARBA00006247"/>
    </source>
</evidence>
<dbReference type="PANTHER" id="PTHR43791:SF51">
    <property type="entry name" value="MAJOR FACILITATOR SUPERFAMILY (MFS) PROFILE DOMAIN-CONTAINING PROTEIN"/>
    <property type="match status" value="1"/>
</dbReference>
<keyword evidence="3" id="KW-0813">Transport</keyword>
<dbReference type="GO" id="GO:0016787">
    <property type="term" value="F:hydrolase activity"/>
    <property type="evidence" value="ECO:0007669"/>
    <property type="project" value="UniProtKB-KW"/>
</dbReference>
<dbReference type="InterPro" id="IPR001261">
    <property type="entry name" value="ArgE/DapE_CS"/>
</dbReference>
<dbReference type="AlphaFoldDB" id="A0A5N6D9L7"/>
<dbReference type="GO" id="GO:0022857">
    <property type="term" value="F:transmembrane transporter activity"/>
    <property type="evidence" value="ECO:0007669"/>
    <property type="project" value="TreeGrafter"/>
</dbReference>
<dbReference type="VEuPathDB" id="FungiDB:BDV34DRAFT_237489"/>
<evidence type="ECO:0000313" key="11">
    <source>
        <dbReference type="EMBL" id="KAB8201657.1"/>
    </source>
</evidence>
<evidence type="ECO:0000256" key="8">
    <source>
        <dbReference type="SAM" id="MobiDB-lite"/>
    </source>
</evidence>
<evidence type="ECO:0000313" key="12">
    <source>
        <dbReference type="Proteomes" id="UP000326532"/>
    </source>
</evidence>
<dbReference type="Proteomes" id="UP000326532">
    <property type="component" value="Unassembled WGS sequence"/>
</dbReference>
<evidence type="ECO:0000256" key="5">
    <source>
        <dbReference type="ARBA" id="ARBA00022801"/>
    </source>
</evidence>
<dbReference type="SUPFAM" id="SSF103473">
    <property type="entry name" value="MFS general substrate transporter"/>
    <property type="match status" value="1"/>
</dbReference>
<dbReference type="PROSITE" id="PS00758">
    <property type="entry name" value="ARGE_DAPE_CPG2_1"/>
    <property type="match status" value="1"/>
</dbReference>
<dbReference type="SUPFAM" id="SSF55031">
    <property type="entry name" value="Bacterial exopeptidase dimerisation domain"/>
    <property type="match status" value="1"/>
</dbReference>
<feature type="transmembrane region" description="Helical" evidence="9">
    <location>
        <begin position="367"/>
        <end position="389"/>
    </location>
</feature>
<feature type="transmembrane region" description="Helical" evidence="9">
    <location>
        <begin position="334"/>
        <end position="355"/>
    </location>
</feature>
<evidence type="ECO:0000256" key="7">
    <source>
        <dbReference type="ARBA" id="ARBA00023136"/>
    </source>
</evidence>